<protein>
    <submittedName>
        <fullName evidence="2">Uncharacterized protein</fullName>
    </submittedName>
</protein>
<dbReference type="AlphaFoldDB" id="A0A2C8ZGN1"/>
<sequence>MPPALIIFLIATPLLLFGARAALPGIPWKRYARPSSWVDIGLIALGAAGLVLHCVAMFYPSLIETIPGTGGYIQAVDGMSTASIVLYIVPAVIVLAGLRRQRPLALTLVAVTLIAVGVTMYDGGPLNVHLVAITAAALSLAFTTALLVLRPQRTGDRAAPGHAATGR</sequence>
<feature type="transmembrane region" description="Helical" evidence="1">
    <location>
        <begin position="127"/>
        <end position="149"/>
    </location>
</feature>
<name>A0A2C8ZGN1_9MICO</name>
<dbReference type="Proteomes" id="UP000219440">
    <property type="component" value="Unassembled WGS sequence"/>
</dbReference>
<feature type="transmembrane region" description="Helical" evidence="1">
    <location>
        <begin position="79"/>
        <end position="97"/>
    </location>
</feature>
<proteinExistence type="predicted"/>
<accession>A0A2C8ZGN1</accession>
<evidence type="ECO:0000313" key="3">
    <source>
        <dbReference type="Proteomes" id="UP000219440"/>
    </source>
</evidence>
<reference evidence="2 3" key="1">
    <citation type="submission" date="2017-09" db="EMBL/GenBank/DDBJ databases">
        <authorList>
            <person name="Ehlers B."/>
            <person name="Leendertz F.H."/>
        </authorList>
    </citation>
    <scope>NUCLEOTIDE SEQUENCE [LARGE SCALE GENOMIC DNA]</scope>
    <source>
        <strain evidence="2 3">CGMCC 1.05381</strain>
    </source>
</reference>
<keyword evidence="1" id="KW-0472">Membrane</keyword>
<feature type="transmembrane region" description="Helical" evidence="1">
    <location>
        <begin position="104"/>
        <end position="121"/>
    </location>
</feature>
<organism evidence="2 3">
    <name type="scientific">Salinibacterium xinjiangense</name>
    <dbReference type="NCBI Taxonomy" id="386302"/>
    <lineage>
        <taxon>Bacteria</taxon>
        <taxon>Bacillati</taxon>
        <taxon>Actinomycetota</taxon>
        <taxon>Actinomycetes</taxon>
        <taxon>Micrococcales</taxon>
        <taxon>Microbacteriaceae</taxon>
        <taxon>Salinibacterium</taxon>
    </lineage>
</organism>
<feature type="transmembrane region" description="Helical" evidence="1">
    <location>
        <begin position="6"/>
        <end position="26"/>
    </location>
</feature>
<keyword evidence="3" id="KW-1185">Reference proteome</keyword>
<keyword evidence="1" id="KW-0812">Transmembrane</keyword>
<feature type="transmembrane region" description="Helical" evidence="1">
    <location>
        <begin position="38"/>
        <end position="59"/>
    </location>
</feature>
<keyword evidence="1" id="KW-1133">Transmembrane helix</keyword>
<gene>
    <name evidence="2" type="ORF">SAMN06296378_1277</name>
</gene>
<dbReference type="EMBL" id="OCST01000003">
    <property type="protein sequence ID" value="SOE63818.1"/>
    <property type="molecule type" value="Genomic_DNA"/>
</dbReference>
<evidence type="ECO:0000313" key="2">
    <source>
        <dbReference type="EMBL" id="SOE63818.1"/>
    </source>
</evidence>
<evidence type="ECO:0000256" key="1">
    <source>
        <dbReference type="SAM" id="Phobius"/>
    </source>
</evidence>